<dbReference type="AlphaFoldDB" id="A0A2Z6NXY1"/>
<dbReference type="OrthoDB" id="611564at2759"/>
<protein>
    <recommendedName>
        <fullName evidence="1">Myb/SANT-like domain-containing protein</fullName>
    </recommendedName>
</protein>
<accession>A0A2Z6NXY1</accession>
<name>A0A2Z6NXY1_TRISU</name>
<reference evidence="3" key="1">
    <citation type="journal article" date="2017" name="Front. Plant Sci.">
        <title>Climate Clever Clovers: New Paradigm to Reduce the Environmental Footprint of Ruminants by Breeding Low Methanogenic Forages Utilizing Haplotype Variation.</title>
        <authorList>
            <person name="Kaur P."/>
            <person name="Appels R."/>
            <person name="Bayer P.E."/>
            <person name="Keeble-Gagnere G."/>
            <person name="Wang J."/>
            <person name="Hirakawa H."/>
            <person name="Shirasawa K."/>
            <person name="Vercoe P."/>
            <person name="Stefanova K."/>
            <person name="Durmic Z."/>
            <person name="Nichols P."/>
            <person name="Revell C."/>
            <person name="Isobe S.N."/>
            <person name="Edwards D."/>
            <person name="Erskine W."/>
        </authorList>
    </citation>
    <scope>NUCLEOTIDE SEQUENCE [LARGE SCALE GENOMIC DNA]</scope>
    <source>
        <strain evidence="3">cv. Daliak</strain>
    </source>
</reference>
<evidence type="ECO:0000313" key="2">
    <source>
        <dbReference type="EMBL" id="GAU41192.1"/>
    </source>
</evidence>
<feature type="domain" description="Myb/SANT-like" evidence="1">
    <location>
        <begin position="18"/>
        <end position="114"/>
    </location>
</feature>
<evidence type="ECO:0000259" key="1">
    <source>
        <dbReference type="Pfam" id="PF12776"/>
    </source>
</evidence>
<dbReference type="EMBL" id="DF973851">
    <property type="protein sequence ID" value="GAU41192.1"/>
    <property type="molecule type" value="Genomic_DNA"/>
</dbReference>
<dbReference type="PANTHER" id="PTHR46929:SF13">
    <property type="entry name" value="MYB_SANT-LIKE DNA-BINDING DOMAIN PROTEIN"/>
    <property type="match status" value="1"/>
</dbReference>
<proteinExistence type="predicted"/>
<dbReference type="Pfam" id="PF12776">
    <property type="entry name" value="Myb_DNA-bind_3"/>
    <property type="match status" value="1"/>
</dbReference>
<evidence type="ECO:0000313" key="3">
    <source>
        <dbReference type="Proteomes" id="UP000242715"/>
    </source>
</evidence>
<organism evidence="2 3">
    <name type="scientific">Trifolium subterraneum</name>
    <name type="common">Subterranean clover</name>
    <dbReference type="NCBI Taxonomy" id="3900"/>
    <lineage>
        <taxon>Eukaryota</taxon>
        <taxon>Viridiplantae</taxon>
        <taxon>Streptophyta</taxon>
        <taxon>Embryophyta</taxon>
        <taxon>Tracheophyta</taxon>
        <taxon>Spermatophyta</taxon>
        <taxon>Magnoliopsida</taxon>
        <taxon>eudicotyledons</taxon>
        <taxon>Gunneridae</taxon>
        <taxon>Pentapetalae</taxon>
        <taxon>rosids</taxon>
        <taxon>fabids</taxon>
        <taxon>Fabales</taxon>
        <taxon>Fabaceae</taxon>
        <taxon>Papilionoideae</taxon>
        <taxon>50 kb inversion clade</taxon>
        <taxon>NPAAA clade</taxon>
        <taxon>Hologalegina</taxon>
        <taxon>IRL clade</taxon>
        <taxon>Trifolieae</taxon>
        <taxon>Trifolium</taxon>
    </lineage>
</organism>
<sequence length="173" mass="19878">MEGKLKRPRKSKGLETCNWTTAMDEVLIDAYLHQQTLGNKNGNSMTTSAMDNILAELKKYFPDKPISKDKIKDHMKHIKTKFNACYDLFKIGLSGFAWDAKTNMWIAEPEVWDKLIEELVVPYNCTIGQTEKVKPLFKGYNCPFYNGNFANVSMSFSTHINMPKKELMTSDLH</sequence>
<dbReference type="Proteomes" id="UP000242715">
    <property type="component" value="Unassembled WGS sequence"/>
</dbReference>
<gene>
    <name evidence="2" type="ORF">TSUD_26170</name>
</gene>
<dbReference type="InterPro" id="IPR024752">
    <property type="entry name" value="Myb/SANT-like_dom"/>
</dbReference>
<dbReference type="PANTHER" id="PTHR46929">
    <property type="entry name" value="EXPRESSED PROTEIN"/>
    <property type="match status" value="1"/>
</dbReference>
<keyword evidence="3" id="KW-1185">Reference proteome</keyword>